<keyword evidence="1" id="KW-1133">Transmembrane helix</keyword>
<gene>
    <name evidence="2" type="primary">b155</name>
</gene>
<keyword evidence="1" id="KW-0472">Membrane</keyword>
<protein>
    <submittedName>
        <fullName evidence="2">B155</fullName>
    </submittedName>
</protein>
<accession>A0A0E3SYB9</accession>
<reference evidence="2 3" key="1">
    <citation type="journal article" date="2012" name="J. Virol.">
        <title>Complete genome sequence of the english isolate of rat cytomegalovirus (Murid herpesvirus 8).</title>
        <authorList>
            <person name="Ettinger J."/>
            <person name="Geyer H."/>
            <person name="Nitsche A."/>
            <person name="Zimmermann A."/>
            <person name="Brune W."/>
            <person name="Sandford G.R."/>
            <person name="Hayward G.S."/>
            <person name="Voigt S."/>
        </authorList>
    </citation>
    <scope>NUCLEOTIDE SEQUENCE [LARGE SCALE GENOMIC DNA]</scope>
    <source>
        <strain evidence="2">Berlin</strain>
    </source>
</reference>
<dbReference type="Gene3D" id="2.60.40.2920">
    <property type="match status" value="1"/>
</dbReference>
<evidence type="ECO:0000256" key="1">
    <source>
        <dbReference type="SAM" id="Phobius"/>
    </source>
</evidence>
<keyword evidence="1" id="KW-0812">Transmembrane</keyword>
<organism evidence="2 3">
    <name type="scientific">Rat cytomegalovirus (isolate England)</name>
    <name type="common">RCMV-E</name>
    <name type="synonym">Murid herpesvirus 8</name>
    <dbReference type="NCBI Taxonomy" id="1261657"/>
    <lineage>
        <taxon>Viruses</taxon>
        <taxon>Duplodnaviria</taxon>
        <taxon>Heunggongvirae</taxon>
        <taxon>Peploviricota</taxon>
        <taxon>Herviviricetes</taxon>
        <taxon>Herpesvirales</taxon>
        <taxon>Orthoherpesviridae</taxon>
        <taxon>Betaherpesvirinae</taxon>
        <taxon>Muromegalovirus</taxon>
        <taxon>Muromegalovirus muridbeta8</taxon>
    </lineage>
</organism>
<feature type="transmembrane region" description="Helical" evidence="1">
    <location>
        <begin position="287"/>
        <end position="306"/>
    </location>
</feature>
<dbReference type="EMBL" id="KP202868">
    <property type="protein sequence ID" value="AKB93335.1"/>
    <property type="molecule type" value="Genomic_DNA"/>
</dbReference>
<reference evidence="2 3" key="2">
    <citation type="journal article" date="2015" name="J. Gen. Virol.">
        <title>The English isolate and a newly identified Berlin isolate of Rat Cytomegalovirus (RCMV) share similarities with but separate as an anciently diverged clade from Mouse CMV and the Maastricht isolate of RCMV.</title>
        <authorList>
            <person name="Geyer H."/>
            <person name="Ettinger J."/>
            <person name="Moller L."/>
            <person name="Schmolz E."/>
            <person name="Nitsche A."/>
            <person name="Brune W."/>
            <person name="Heaggans S."/>
            <person name="Sandford G.R."/>
            <person name="Hayward G.S."/>
            <person name="Voigt S."/>
        </authorList>
    </citation>
    <scope>NUCLEOTIDE SEQUENCE [LARGE SCALE GENOMIC DNA]</scope>
    <source>
        <strain evidence="2">Berlin</strain>
    </source>
</reference>
<dbReference type="Gene3D" id="3.30.500.30">
    <property type="match status" value="1"/>
</dbReference>
<dbReference type="Proteomes" id="UP000097765">
    <property type="component" value="Segment"/>
</dbReference>
<sequence>MFVLHLLIICIICNATGGTVLTLTAWRREAYNRSYYEIYLNSTTRLVSMRANGTVFYSCPWCPSPKNMTSEINFLMKQVSYVDNLTLSSNATVTKDDVGVLYTFFFLGTKITYHVEHIIGPCYTTFIKSTNSSTSENCSSLEFDVRGIGMEGLLKDIINVRKRWTHVMETIVYYQRIENVNASFYINNGLTYCLFSSKVPVHTSVKLYGPNLRPVTIGTMGNSDEGMFITVYNASYPNVSCEIKSPTGWTGIIRFPIDSEENRVIEPVIRKRKRLELQQCCVYDNDFVNNCSMVLIILGAAATLYLKRNLLSLL</sequence>
<evidence type="ECO:0000313" key="2">
    <source>
        <dbReference type="EMBL" id="AKB93335.1"/>
    </source>
</evidence>
<evidence type="ECO:0000313" key="3">
    <source>
        <dbReference type="Proteomes" id="UP000097765"/>
    </source>
</evidence>
<organismHost>
    <name type="scientific">Rattus norvegicus</name>
    <name type="common">Rat</name>
    <dbReference type="NCBI Taxonomy" id="10116"/>
</organismHost>
<dbReference type="Pfam" id="PF11624">
    <property type="entry name" value="M157"/>
    <property type="match status" value="1"/>
</dbReference>
<proteinExistence type="predicted"/>
<name>A0A0E3SYB9_RCMVE</name>
<dbReference type="InterPro" id="IPR021073">
    <property type="entry name" value="MuHV-1_M157"/>
</dbReference>